<evidence type="ECO:0000259" key="2">
    <source>
        <dbReference type="Pfam" id="PF18803"/>
    </source>
</evidence>
<sequence>MARQSKTAKLREQERRAATSASLSGSSQSTQPARIASEFSISAHGSSQSNQILPPVMRPASPCISSDLNLVTEPVVEKPKDTPSPSSDSPDMASGTTSLINEFEACLPQLLDLLFEAEIRTSGLLDDCSCGRGKRSVTCFDCTQHPLCCEKCFISGHKHLPLHWAERWDPHISCFVRHDISALDPSFAINLGHSGDLCPFSLGGEAERLVDLTLVTLNGIHRTRVRFCTCHGIPDRMGQLMSAGFMPATIKMPRTAFAFAVLDQFQRLQLECKLSAHDFCYTIRRATDDTFTSKMPDIFPQFIVVMQVWRLMMALKRLGQAHNIDAVLHQRRPGNLIVHCPVCPEPHFNIGNTWRDIPELLRHLCQLQFTGDGNHQANRYLKNTDPLSESLFAGRAHFPTDEVLQDHLRPTEGIPAEKSTCTHLNAAEKQDRKKFKNMDITGIINIQCSHVFVKSSVDLQLGEKFTNMDLAFGLTLGLHKCLDVSDVQLRHLTARDLILSYDIACGYLVKLLERFSQRFPHLLAVVSKARGIIPAVHIQNHQDNCMYMYSGAYLQNAGHFHGETAEQYWVELNQLGPQTRQMNSGHRHDVIIDHHNNWAWKKTKQMPDTLHAEITHARETYRQHKLRFDALCHLHANKLSAWNPRDRNERKMRGKEVECVYRHAPSKVPSQKAILEALKSGESRPPTTRSSKSDAPSEAEFIEEGVSLQSAQRELERKIASCEAHSTSTSEKEVKQESRKLEKRMEAWREQQQVFMPQVSADILLQASQNVAVSKQQLFLPSNYNPSRCTELRLDNFASLESQLREGLAFDAITSVQQFVKCIESLKIDKRNNAVGQDQNTRANTQIAQVVSDRQMWIDHYNSNRTALISLGFPHHAHSFPHLTIEDTCRTSVMAKHALGASRQLDGKLWGTQPATLASTSLLSSPSYTPAPQVAIDAAKAVNIEDGWIWRLGAIGNLSATEIKAWEEEGDRVHWFRAEAEMERWREQWELKLAEFVRCIDSFSKMAETWATLADNSTTRARATYAHKKAATYRQLCFEVEASFAKVQEDEPTEYRRGEDIVEYIIRHRKTEVGTFHPGYMCYELRSLLRQGVE</sequence>
<protein>
    <recommendedName>
        <fullName evidence="2">CxC2-like cysteine cluster KDZ transposase-associated domain-containing protein</fullName>
    </recommendedName>
</protein>
<dbReference type="AlphaFoldDB" id="A0A4Y7TUE8"/>
<name>A0A4Y7TUE8_COPMI</name>
<dbReference type="InterPro" id="IPR040521">
    <property type="entry name" value="KDZ"/>
</dbReference>
<evidence type="ECO:0000313" key="3">
    <source>
        <dbReference type="EMBL" id="TEB37189.1"/>
    </source>
</evidence>
<feature type="compositionally biased region" description="Low complexity" evidence="1">
    <location>
        <begin position="18"/>
        <end position="33"/>
    </location>
</feature>
<feature type="region of interest" description="Disordered" evidence="1">
    <location>
        <begin position="678"/>
        <end position="700"/>
    </location>
</feature>
<feature type="domain" description="CxC2-like cysteine cluster KDZ transposase-associated" evidence="2">
    <location>
        <begin position="187"/>
        <end position="290"/>
    </location>
</feature>
<dbReference type="OrthoDB" id="3149508at2759"/>
<feature type="compositionally biased region" description="Polar residues" evidence="1">
    <location>
        <begin position="39"/>
        <end position="52"/>
    </location>
</feature>
<dbReference type="PANTHER" id="PTHR33104:SF2">
    <property type="entry name" value="CXC3 LIKE CYSTEINE CLUSTER DOMAIN-CONTAINING PROTEIN"/>
    <property type="match status" value="1"/>
</dbReference>
<dbReference type="PANTHER" id="PTHR33104">
    <property type="entry name" value="SI:DKEY-29D5.2"/>
    <property type="match status" value="1"/>
</dbReference>
<dbReference type="Pfam" id="PF18803">
    <property type="entry name" value="CxC2"/>
    <property type="match status" value="1"/>
</dbReference>
<accession>A0A4Y7TUE8</accession>
<comment type="caution">
    <text evidence="3">The sequence shown here is derived from an EMBL/GenBank/DDBJ whole genome shotgun (WGS) entry which is preliminary data.</text>
</comment>
<reference evidence="3 4" key="1">
    <citation type="journal article" date="2019" name="Nat. Ecol. Evol.">
        <title>Megaphylogeny resolves global patterns of mushroom evolution.</title>
        <authorList>
            <person name="Varga T."/>
            <person name="Krizsan K."/>
            <person name="Foldi C."/>
            <person name="Dima B."/>
            <person name="Sanchez-Garcia M."/>
            <person name="Sanchez-Ramirez S."/>
            <person name="Szollosi G.J."/>
            <person name="Szarkandi J.G."/>
            <person name="Papp V."/>
            <person name="Albert L."/>
            <person name="Andreopoulos W."/>
            <person name="Angelini C."/>
            <person name="Antonin V."/>
            <person name="Barry K.W."/>
            <person name="Bougher N.L."/>
            <person name="Buchanan P."/>
            <person name="Buyck B."/>
            <person name="Bense V."/>
            <person name="Catcheside P."/>
            <person name="Chovatia M."/>
            <person name="Cooper J."/>
            <person name="Damon W."/>
            <person name="Desjardin D."/>
            <person name="Finy P."/>
            <person name="Geml J."/>
            <person name="Haridas S."/>
            <person name="Hughes K."/>
            <person name="Justo A."/>
            <person name="Karasinski D."/>
            <person name="Kautmanova I."/>
            <person name="Kiss B."/>
            <person name="Kocsube S."/>
            <person name="Kotiranta H."/>
            <person name="LaButti K.M."/>
            <person name="Lechner B.E."/>
            <person name="Liimatainen K."/>
            <person name="Lipzen A."/>
            <person name="Lukacs Z."/>
            <person name="Mihaltcheva S."/>
            <person name="Morgado L.N."/>
            <person name="Niskanen T."/>
            <person name="Noordeloos M.E."/>
            <person name="Ohm R.A."/>
            <person name="Ortiz-Santana B."/>
            <person name="Ovrebo C."/>
            <person name="Racz N."/>
            <person name="Riley R."/>
            <person name="Savchenko A."/>
            <person name="Shiryaev A."/>
            <person name="Soop K."/>
            <person name="Spirin V."/>
            <person name="Szebenyi C."/>
            <person name="Tomsovsky M."/>
            <person name="Tulloss R.E."/>
            <person name="Uehling J."/>
            <person name="Grigoriev I.V."/>
            <person name="Vagvolgyi C."/>
            <person name="Papp T."/>
            <person name="Martin F.M."/>
            <person name="Miettinen O."/>
            <person name="Hibbett D.S."/>
            <person name="Nagy L.G."/>
        </authorList>
    </citation>
    <scope>NUCLEOTIDE SEQUENCE [LARGE SCALE GENOMIC DNA]</scope>
    <source>
        <strain evidence="3 4">FP101781</strain>
    </source>
</reference>
<dbReference type="Proteomes" id="UP000298030">
    <property type="component" value="Unassembled WGS sequence"/>
</dbReference>
<dbReference type="EMBL" id="QPFP01000004">
    <property type="protein sequence ID" value="TEB37189.1"/>
    <property type="molecule type" value="Genomic_DNA"/>
</dbReference>
<evidence type="ECO:0000256" key="1">
    <source>
        <dbReference type="SAM" id="MobiDB-lite"/>
    </source>
</evidence>
<evidence type="ECO:0000313" key="4">
    <source>
        <dbReference type="Proteomes" id="UP000298030"/>
    </source>
</evidence>
<proteinExistence type="predicted"/>
<gene>
    <name evidence="3" type="ORF">FA13DRAFT_1621734</name>
</gene>
<dbReference type="InterPro" id="IPR041457">
    <property type="entry name" value="CxC2_KDZ-assoc"/>
</dbReference>
<keyword evidence="4" id="KW-1185">Reference proteome</keyword>
<dbReference type="STRING" id="71717.A0A4Y7TUE8"/>
<feature type="region of interest" description="Disordered" evidence="1">
    <location>
        <begin position="1"/>
        <end position="56"/>
    </location>
</feature>
<feature type="compositionally biased region" description="Polar residues" evidence="1">
    <location>
        <begin position="685"/>
        <end position="694"/>
    </location>
</feature>
<dbReference type="Pfam" id="PF18758">
    <property type="entry name" value="KDZ"/>
    <property type="match status" value="1"/>
</dbReference>
<organism evidence="3 4">
    <name type="scientific">Coprinellus micaceus</name>
    <name type="common">Glistening ink-cap mushroom</name>
    <name type="synonym">Coprinus micaceus</name>
    <dbReference type="NCBI Taxonomy" id="71717"/>
    <lineage>
        <taxon>Eukaryota</taxon>
        <taxon>Fungi</taxon>
        <taxon>Dikarya</taxon>
        <taxon>Basidiomycota</taxon>
        <taxon>Agaricomycotina</taxon>
        <taxon>Agaricomycetes</taxon>
        <taxon>Agaricomycetidae</taxon>
        <taxon>Agaricales</taxon>
        <taxon>Agaricineae</taxon>
        <taxon>Psathyrellaceae</taxon>
        <taxon>Coprinellus</taxon>
    </lineage>
</organism>